<dbReference type="PROSITE" id="PS50109">
    <property type="entry name" value="HIS_KIN"/>
    <property type="match status" value="1"/>
</dbReference>
<feature type="modified residue" description="4-aspartylphosphate" evidence="15">
    <location>
        <position position="730"/>
    </location>
</feature>
<dbReference type="InterPro" id="IPR004358">
    <property type="entry name" value="Sig_transdc_His_kin-like_C"/>
</dbReference>
<evidence type="ECO:0000313" key="24">
    <source>
        <dbReference type="Proteomes" id="UP000242999"/>
    </source>
</evidence>
<proteinExistence type="predicted"/>
<dbReference type="PANTHER" id="PTHR45339">
    <property type="entry name" value="HYBRID SIGNAL TRANSDUCTION HISTIDINE KINASE J"/>
    <property type="match status" value="1"/>
</dbReference>
<dbReference type="InterPro" id="IPR019247">
    <property type="entry name" value="Histidine_kinase_BarA_N"/>
</dbReference>
<keyword evidence="16" id="KW-0175">Coiled coil</keyword>
<evidence type="ECO:0000256" key="10">
    <source>
        <dbReference type="ARBA" id="ARBA00022840"/>
    </source>
</evidence>
<keyword evidence="10" id="KW-0067">ATP-binding</keyword>
<evidence type="ECO:0000256" key="17">
    <source>
        <dbReference type="SAM" id="MobiDB-lite"/>
    </source>
</evidence>
<dbReference type="PROSITE" id="PS50894">
    <property type="entry name" value="HPT"/>
    <property type="match status" value="1"/>
</dbReference>
<keyword evidence="8" id="KW-0547">Nucleotide-binding</keyword>
<evidence type="ECO:0000256" key="4">
    <source>
        <dbReference type="ARBA" id="ARBA00022475"/>
    </source>
</evidence>
<dbReference type="InterPro" id="IPR008207">
    <property type="entry name" value="Sig_transdc_His_kin_Hpt_dom"/>
</dbReference>
<keyword evidence="7 18" id="KW-0812">Transmembrane</keyword>
<dbReference type="PROSITE" id="PS50885">
    <property type="entry name" value="HAMP"/>
    <property type="match status" value="1"/>
</dbReference>
<dbReference type="PANTHER" id="PTHR45339:SF5">
    <property type="entry name" value="HISTIDINE KINASE"/>
    <property type="match status" value="1"/>
</dbReference>
<evidence type="ECO:0000256" key="15">
    <source>
        <dbReference type="PROSITE-ProRule" id="PRU00169"/>
    </source>
</evidence>
<evidence type="ECO:0000256" key="11">
    <source>
        <dbReference type="ARBA" id="ARBA00022989"/>
    </source>
</evidence>
<dbReference type="AlphaFoldDB" id="A0A1H6THN7"/>
<dbReference type="CDD" id="cd00088">
    <property type="entry name" value="HPT"/>
    <property type="match status" value="1"/>
</dbReference>
<dbReference type="Pfam" id="PF01627">
    <property type="entry name" value="Hpt"/>
    <property type="match status" value="1"/>
</dbReference>
<dbReference type="GO" id="GO:0005886">
    <property type="term" value="C:plasma membrane"/>
    <property type="evidence" value="ECO:0007669"/>
    <property type="project" value="UniProtKB-SubCell"/>
</dbReference>
<reference evidence="24" key="1">
    <citation type="submission" date="2016-10" db="EMBL/GenBank/DDBJ databases">
        <authorList>
            <person name="Varghese N."/>
            <person name="Submissions S."/>
        </authorList>
    </citation>
    <scope>NUCLEOTIDE SEQUENCE [LARGE SCALE GENOMIC DNA]</scope>
    <source>
        <strain evidence="24">DSM 7165</strain>
    </source>
</reference>
<dbReference type="SMART" id="SM00448">
    <property type="entry name" value="REC"/>
    <property type="match status" value="1"/>
</dbReference>
<gene>
    <name evidence="23" type="ORF">SAMN05421831_110100</name>
</gene>
<keyword evidence="9 23" id="KW-0418">Kinase</keyword>
<evidence type="ECO:0000259" key="21">
    <source>
        <dbReference type="PROSITE" id="PS50885"/>
    </source>
</evidence>
<dbReference type="GO" id="GO:0000155">
    <property type="term" value="F:phosphorelay sensor kinase activity"/>
    <property type="evidence" value="ECO:0007669"/>
    <property type="project" value="InterPro"/>
</dbReference>
<feature type="coiled-coil region" evidence="16">
    <location>
        <begin position="232"/>
        <end position="291"/>
    </location>
</feature>
<dbReference type="EMBL" id="FNYH01000010">
    <property type="protein sequence ID" value="SEI79558.1"/>
    <property type="molecule type" value="Genomic_DNA"/>
</dbReference>
<dbReference type="InterPro" id="IPR036097">
    <property type="entry name" value="HisK_dim/P_sf"/>
</dbReference>
<dbReference type="FunFam" id="1.10.287.130:FF:000003">
    <property type="entry name" value="Histidine kinase"/>
    <property type="match status" value="1"/>
</dbReference>
<dbReference type="InterPro" id="IPR003594">
    <property type="entry name" value="HATPase_dom"/>
</dbReference>
<dbReference type="Gene3D" id="3.30.565.10">
    <property type="entry name" value="Histidine kinase-like ATPase, C-terminal domain"/>
    <property type="match status" value="1"/>
</dbReference>
<dbReference type="PROSITE" id="PS50110">
    <property type="entry name" value="RESPONSE_REGULATORY"/>
    <property type="match status" value="1"/>
</dbReference>
<dbReference type="Proteomes" id="UP000242999">
    <property type="component" value="Unassembled WGS sequence"/>
</dbReference>
<evidence type="ECO:0000259" key="19">
    <source>
        <dbReference type="PROSITE" id="PS50109"/>
    </source>
</evidence>
<evidence type="ECO:0000259" key="20">
    <source>
        <dbReference type="PROSITE" id="PS50110"/>
    </source>
</evidence>
<evidence type="ECO:0000256" key="16">
    <source>
        <dbReference type="SAM" id="Coils"/>
    </source>
</evidence>
<evidence type="ECO:0000259" key="22">
    <source>
        <dbReference type="PROSITE" id="PS50894"/>
    </source>
</evidence>
<protein>
    <recommendedName>
        <fullName evidence="3">histidine kinase</fullName>
        <ecNumber evidence="3">2.7.13.3</ecNumber>
    </recommendedName>
</protein>
<comment type="subcellular location">
    <subcellularLocation>
        <location evidence="2">Cell membrane</location>
        <topology evidence="2">Multi-pass membrane protein</topology>
    </subcellularLocation>
</comment>
<dbReference type="Gene3D" id="1.10.287.130">
    <property type="match status" value="1"/>
</dbReference>
<feature type="domain" description="HAMP" evidence="21">
    <location>
        <begin position="200"/>
        <end position="254"/>
    </location>
</feature>
<keyword evidence="5 15" id="KW-0597">Phosphoprotein</keyword>
<dbReference type="STRING" id="64971.SAMN05421831_110100"/>
<keyword evidence="12" id="KW-0902">Two-component regulatory system</keyword>
<dbReference type="Gene3D" id="3.40.50.2300">
    <property type="match status" value="2"/>
</dbReference>
<evidence type="ECO:0000256" key="1">
    <source>
        <dbReference type="ARBA" id="ARBA00000085"/>
    </source>
</evidence>
<keyword evidence="13 18" id="KW-0472">Membrane</keyword>
<dbReference type="InterPro" id="IPR036890">
    <property type="entry name" value="HATPase_C_sf"/>
</dbReference>
<dbReference type="Pfam" id="PF00512">
    <property type="entry name" value="HisKA"/>
    <property type="match status" value="1"/>
</dbReference>
<dbReference type="CDD" id="cd17546">
    <property type="entry name" value="REC_hyHK_CKI1_RcsC-like"/>
    <property type="match status" value="1"/>
</dbReference>
<dbReference type="InterPro" id="IPR003661">
    <property type="entry name" value="HisK_dim/P_dom"/>
</dbReference>
<dbReference type="FunFam" id="3.30.565.10:FF:000010">
    <property type="entry name" value="Sensor histidine kinase RcsC"/>
    <property type="match status" value="1"/>
</dbReference>
<name>A0A1H6THN7_9GAMM</name>
<dbReference type="CDD" id="cd06225">
    <property type="entry name" value="HAMP"/>
    <property type="match status" value="1"/>
</dbReference>
<dbReference type="GO" id="GO:0005524">
    <property type="term" value="F:ATP binding"/>
    <property type="evidence" value="ECO:0007669"/>
    <property type="project" value="UniProtKB-KW"/>
</dbReference>
<dbReference type="InterPro" id="IPR003660">
    <property type="entry name" value="HAMP_dom"/>
</dbReference>
<dbReference type="SUPFAM" id="SSF47384">
    <property type="entry name" value="Homodimeric domain of signal transducing histidine kinase"/>
    <property type="match status" value="1"/>
</dbReference>
<dbReference type="InterPro" id="IPR001789">
    <property type="entry name" value="Sig_transdc_resp-reg_receiver"/>
</dbReference>
<keyword evidence="11 18" id="KW-1133">Transmembrane helix</keyword>
<evidence type="ECO:0000256" key="5">
    <source>
        <dbReference type="ARBA" id="ARBA00022553"/>
    </source>
</evidence>
<dbReference type="Gene3D" id="6.10.340.10">
    <property type="match status" value="1"/>
</dbReference>
<evidence type="ECO:0000256" key="9">
    <source>
        <dbReference type="ARBA" id="ARBA00022777"/>
    </source>
</evidence>
<dbReference type="SMART" id="SM00073">
    <property type="entry name" value="HPT"/>
    <property type="match status" value="1"/>
</dbReference>
<evidence type="ECO:0000256" key="6">
    <source>
        <dbReference type="ARBA" id="ARBA00022679"/>
    </source>
</evidence>
<keyword evidence="24" id="KW-1185">Reference proteome</keyword>
<feature type="domain" description="HPt" evidence="22">
    <location>
        <begin position="854"/>
        <end position="947"/>
    </location>
</feature>
<dbReference type="InterPro" id="IPR011006">
    <property type="entry name" value="CheY-like_superfamily"/>
</dbReference>
<accession>A0A1H6THN7</accession>
<dbReference type="RefSeq" id="WP_177166874.1">
    <property type="nucleotide sequence ID" value="NZ_FNYH01000010.1"/>
</dbReference>
<dbReference type="CDD" id="cd16922">
    <property type="entry name" value="HATPase_EvgS-ArcB-TorS-like"/>
    <property type="match status" value="1"/>
</dbReference>
<feature type="modified residue" description="Phosphohistidine" evidence="14">
    <location>
        <position position="893"/>
    </location>
</feature>
<evidence type="ECO:0000256" key="14">
    <source>
        <dbReference type="PROSITE-ProRule" id="PRU00110"/>
    </source>
</evidence>
<evidence type="ECO:0000256" key="18">
    <source>
        <dbReference type="SAM" id="Phobius"/>
    </source>
</evidence>
<keyword evidence="6" id="KW-0808">Transferase</keyword>
<evidence type="ECO:0000256" key="3">
    <source>
        <dbReference type="ARBA" id="ARBA00012438"/>
    </source>
</evidence>
<organism evidence="23 24">
    <name type="scientific">Allopseudospirillum japonicum</name>
    <dbReference type="NCBI Taxonomy" id="64971"/>
    <lineage>
        <taxon>Bacteria</taxon>
        <taxon>Pseudomonadati</taxon>
        <taxon>Pseudomonadota</taxon>
        <taxon>Gammaproteobacteria</taxon>
        <taxon>Oceanospirillales</taxon>
        <taxon>Oceanospirillaceae</taxon>
        <taxon>Allopseudospirillum</taxon>
    </lineage>
</organism>
<evidence type="ECO:0000256" key="2">
    <source>
        <dbReference type="ARBA" id="ARBA00004651"/>
    </source>
</evidence>
<dbReference type="InterPro" id="IPR005467">
    <property type="entry name" value="His_kinase_dom"/>
</dbReference>
<dbReference type="SUPFAM" id="SSF55874">
    <property type="entry name" value="ATPase domain of HSP90 chaperone/DNA topoisomerase II/histidine kinase"/>
    <property type="match status" value="1"/>
</dbReference>
<evidence type="ECO:0000256" key="13">
    <source>
        <dbReference type="ARBA" id="ARBA00023136"/>
    </source>
</evidence>
<dbReference type="Pfam" id="PF09984">
    <property type="entry name" value="sCache_4"/>
    <property type="match status" value="1"/>
</dbReference>
<dbReference type="InterPro" id="IPR036641">
    <property type="entry name" value="HPT_dom_sf"/>
</dbReference>
<dbReference type="SUPFAM" id="SSF47226">
    <property type="entry name" value="Histidine-containing phosphotransfer domain, HPT domain"/>
    <property type="match status" value="1"/>
</dbReference>
<feature type="transmembrane region" description="Helical" evidence="18">
    <location>
        <begin position="177"/>
        <end position="199"/>
    </location>
</feature>
<evidence type="ECO:0000256" key="12">
    <source>
        <dbReference type="ARBA" id="ARBA00023012"/>
    </source>
</evidence>
<dbReference type="Gene3D" id="1.20.120.160">
    <property type="entry name" value="HPT domain"/>
    <property type="match status" value="1"/>
</dbReference>
<sequence>MRTLSLRSHLILTLGLPLLIVSWVLAVYFSYTHYHLLENQLKERGLTLTRQMALHTAYLLSLQGNTSNINLRFLGERILDEEDVRSFSLYDNQKRHLLHTGPSMHAISGAQEGDLWPLHPKWLTTKESLRLRYPLFEHTLLSNPTYTPNAHHNRPILGWLEVELSITSAQLSQYQMLLFNVGLTLFIFVISCLLAWSLINKVITPLHHLIRILERIKNQEFNVRIADDVYPISEIRLLAQNMNQALDQLQGERENIRQDLDISHSDLNSTLEKMEIQNIELDLALKRAQEANRVKTEFLASMSHEIRTPLNAIIGFGRMLQRTRLDPNQGEYLNNITQASESLLLIINDILDLSRLEAGKVFLEELPINLRELVDDVLAMLAPDAQRKQLEMIVILYEDVPQEVIGDPARIRQILTNLVTNAVKFTAAGQIIIRITLEDTLEQEILLRISVSDTGKGLSQEQKSQLFQAFHQADISNAREYGGSGLGLAICKGLVEQMGGSIEVESELHKGSTFWFTVKVGLAPESNVLYDPNLQGVLALIEQNPMACHAWQHLAQGWGLGIQIYEDMQEVLEAAEDLALLDPPLLAVLISLSLEQAQTPQVHQELRQLVQNNLAVLVLVNSSDTLILNQLTHLGVAEVLSKPCSQRRLYTALAKLSGPPSLHQSPPIHHNKSLSHKQHISILAVDDNAHNLQLVSTLLRQLGVQVYEATHGREALQKVQQYHVDLVFMDVRMPGMDGIEATQRIRALGRRFRELPIVALTAHALAGERQKMLSAGMTDYLIKPISEAELLAVIRRWTGSELSFGDLTEPHRPASQSTAPILKPSEPNTLNLHTEEDSSSPVDIALGISLAAGKLDLAQDMLEALLASLPERWQTIQNAYLEQQKDALLDEVHKLHGVTRYCGVPDLGQVVEALETRLKAQTQPSVEDLMQQLEQEVQRLILWYQAHQPLSLASLLEHK</sequence>
<evidence type="ECO:0000256" key="8">
    <source>
        <dbReference type="ARBA" id="ARBA00022741"/>
    </source>
</evidence>
<feature type="region of interest" description="Disordered" evidence="17">
    <location>
        <begin position="805"/>
        <end position="836"/>
    </location>
</feature>
<keyword evidence="4" id="KW-1003">Cell membrane</keyword>
<dbReference type="SUPFAM" id="SSF52172">
    <property type="entry name" value="CheY-like"/>
    <property type="match status" value="2"/>
</dbReference>
<feature type="domain" description="Histidine kinase" evidence="19">
    <location>
        <begin position="301"/>
        <end position="522"/>
    </location>
</feature>
<evidence type="ECO:0000313" key="23">
    <source>
        <dbReference type="EMBL" id="SEI79558.1"/>
    </source>
</evidence>
<dbReference type="CDD" id="cd00082">
    <property type="entry name" value="HisKA"/>
    <property type="match status" value="1"/>
</dbReference>
<feature type="domain" description="Response regulatory" evidence="20">
    <location>
        <begin position="681"/>
        <end position="798"/>
    </location>
</feature>
<dbReference type="SMART" id="SM00387">
    <property type="entry name" value="HATPase_c"/>
    <property type="match status" value="1"/>
</dbReference>
<dbReference type="SMART" id="SM00388">
    <property type="entry name" value="HisKA"/>
    <property type="match status" value="1"/>
</dbReference>
<dbReference type="SMART" id="SM00304">
    <property type="entry name" value="HAMP"/>
    <property type="match status" value="1"/>
</dbReference>
<evidence type="ECO:0000256" key="7">
    <source>
        <dbReference type="ARBA" id="ARBA00022692"/>
    </source>
</evidence>
<dbReference type="Pfam" id="PF02518">
    <property type="entry name" value="HATPase_c"/>
    <property type="match status" value="1"/>
</dbReference>
<dbReference type="Pfam" id="PF00072">
    <property type="entry name" value="Response_reg"/>
    <property type="match status" value="1"/>
</dbReference>
<dbReference type="EC" id="2.7.13.3" evidence="3"/>
<dbReference type="PRINTS" id="PR00344">
    <property type="entry name" value="BCTRLSENSOR"/>
</dbReference>
<comment type="catalytic activity">
    <reaction evidence="1">
        <text>ATP + protein L-histidine = ADP + protein N-phospho-L-histidine.</text>
        <dbReference type="EC" id="2.7.13.3"/>
    </reaction>
</comment>